<proteinExistence type="predicted"/>
<organism evidence="1 2">
    <name type="scientific">Phlebia brevispora</name>
    <dbReference type="NCBI Taxonomy" id="194682"/>
    <lineage>
        <taxon>Eukaryota</taxon>
        <taxon>Fungi</taxon>
        <taxon>Dikarya</taxon>
        <taxon>Basidiomycota</taxon>
        <taxon>Agaricomycotina</taxon>
        <taxon>Agaricomycetes</taxon>
        <taxon>Polyporales</taxon>
        <taxon>Meruliaceae</taxon>
        <taxon>Phlebia</taxon>
    </lineage>
</organism>
<dbReference type="Proteomes" id="UP001148662">
    <property type="component" value="Unassembled WGS sequence"/>
</dbReference>
<accession>A0ACC1TEY9</accession>
<sequence length="1901" mass="215836">MPSNKRKLPEEFEETTVRKVRCKPCSSQIGARDIRRKGIEAHTQTDKHKASVQLWRHAQEQSERDTHMDHEAAMSSACTLASESSTSLFLAEQFNSQPRRQDTEMHQSKFTLNPVFADIMSSLAVLDDEDVVFTAGKSLNNDYSHLHRQFKNLDLYEHTIFANEVREPIDYAHRYLSEDDDNTVPDIVKRLQQQNQDDEEADDLDPTEKDAQNGRCRNTGADAKLWEPYHSKTMFMIDLLDSLPRLRLSDDHLKTILWVMKECGTPDVPSFTALRKVQKQLTDELDLQPIRHTSALGNEFYANCPARMLRLDWANPLVRPYIRPLVEVSSEISEFNQAQRLQNEDFDLLQLMWADWKGAPHRYFYIKELARLHDGRFVVPMKWICVLNKDGSETECTDVYLVQENADDTLSILTDQLVRIEASQLAENYPELKLEREQMGLPFYRFSGKGFATMGASDASSYDVSGNRTKQYNPHTNVYLANMDIPHSKRQQEYFVRFYSTSTDASALEQLEALQKATGPTQWIDAYDCELETDVLFRVISRLEPADNPQQSEHCSHVGLNGNLFCRRCKVGGPSAYVESNEGYHELFQRGAPRTVKETLAEIEAQLDLAALGVKDHVEKRQTLTGVKDSVAQRWIEELLRRSRELRHQYVTNPATQDKRLKKAKGDARTAVKNDIAKRIQRELREWLVKQPPHRYELLPEDSELRHRLRPGDHYNHLLSCPGLDVHRDTPVETLHTMLLGHNKYVWHRTHTTWTTDQLELLSVRLECSSVDGLSIDPVRGTYLVQYKNSLVGRHFRILQQVTAFHLYGELHDEKLLGLWRALGELGALLSYDSIKNLENYLSDLQVCIDNMLDCWAVIDPNRIIEKPKLHLLPHIIEDIRNHGPSKLYSTEIFECWNAVFRMASVLSNHHAPSHDIAVAIAEIERFKHIVSGGWWKDGSGNYIQAGEKIRTFLRVNGELQRRLGWTEGSQEYIKPGYVKLEPEKRDAKGGRIKRAPISWSKVMEDSDLPRTTPSPSIEPGASEITWTYGRHVISESKDVCREGSWVFFCEIDPVQSLRAVHPGRVRKILVPWSASVNSGSLPNAVILIDVYAVGARRDGRTGMPVLTARMEGNVHRKCSTIAPENILFIFNAQHDCAVAECGLVDIPLVQERHNTRRTRRVIKHEPQQRFLVNTHSTHNAALLRETLPPELTKPEPLFEDRAAKHHEIATELQLTGPAKRAEARQRAAETRKRNKQDKGLGTKGSEQRSRSSPEKDAGALSTLISSGAVGSVRQQASKPNRDLCHNWRCSFATLVARNDATSIPAELDFDRILGKLEQIAISARTLRNARCPAMRLPSEVLGTIFELVQDDLYRSCIWNHPEVVNRRADSVPDWDEPSLHPYQEWRTILVVCRHWYNVALSRASLWATVLVDGHPDSQLSRTSIHFVQHLLQKSRQHALDVLLYTIQDDEESFVSELISHFPRIKTLYLGDCTITPSVKRLLTEGTASSLQTLTLDICRRRWHGRNSDSEVLYSQLFAGSANVLRSLHLSGAQFDDNFAVSFGNLRHLRLTALKFSTTHFLSLLALLKSNATTLEDLAFSDCTFMPVDGLEQRRLQMHNLGRIDLPDTGAEILVAHLGLISPFALSCPGPIPANTLSNALTSESEMFTAVRLSLGQSNYIHVCAIGQSSALRTSCFGSGTEFSAIRRMASDVLRTVRDWWVEDSRLEFYARDFAHETTLHDEALHAAGTAVRLYLCGYGSLRMQPPWFGCNKLWLAALKGDLAVAENANELPCPLLRELHILHPSVSDIEDTKDALESRIQQGLAPLDKLYVYLPSGGPFGHGLPSGQEAVEKWEAIAPALLQPLVGEFSLVRTSGLPCMELPPVLCRPHPNAYASYWQWPLWTWDHLTGHRSTTSIWSD</sequence>
<dbReference type="EMBL" id="JANHOG010000027">
    <property type="protein sequence ID" value="KAJ3559426.1"/>
    <property type="molecule type" value="Genomic_DNA"/>
</dbReference>
<protein>
    <submittedName>
        <fullName evidence="1">Uncharacterized protein</fullName>
    </submittedName>
</protein>
<gene>
    <name evidence="1" type="ORF">NM688_g352</name>
</gene>
<reference evidence="1" key="1">
    <citation type="submission" date="2022-07" db="EMBL/GenBank/DDBJ databases">
        <title>Genome Sequence of Phlebia brevispora.</title>
        <authorList>
            <person name="Buettner E."/>
        </authorList>
    </citation>
    <scope>NUCLEOTIDE SEQUENCE</scope>
    <source>
        <strain evidence="1">MPL23</strain>
    </source>
</reference>
<name>A0ACC1TEY9_9APHY</name>
<evidence type="ECO:0000313" key="1">
    <source>
        <dbReference type="EMBL" id="KAJ3559426.1"/>
    </source>
</evidence>
<comment type="caution">
    <text evidence="1">The sequence shown here is derived from an EMBL/GenBank/DDBJ whole genome shotgun (WGS) entry which is preliminary data.</text>
</comment>
<keyword evidence="2" id="KW-1185">Reference proteome</keyword>
<evidence type="ECO:0000313" key="2">
    <source>
        <dbReference type="Proteomes" id="UP001148662"/>
    </source>
</evidence>